<dbReference type="Proteomes" id="UP001215598">
    <property type="component" value="Unassembled WGS sequence"/>
</dbReference>
<feature type="compositionally biased region" description="Basic and acidic residues" evidence="1">
    <location>
        <begin position="184"/>
        <end position="194"/>
    </location>
</feature>
<gene>
    <name evidence="2" type="ORF">B0H16DRAFT_1465037</name>
</gene>
<evidence type="ECO:0000256" key="1">
    <source>
        <dbReference type="SAM" id="MobiDB-lite"/>
    </source>
</evidence>
<dbReference type="EMBL" id="JARKIB010000104">
    <property type="protein sequence ID" value="KAJ7740157.1"/>
    <property type="molecule type" value="Genomic_DNA"/>
</dbReference>
<evidence type="ECO:0000313" key="2">
    <source>
        <dbReference type="EMBL" id="KAJ7740157.1"/>
    </source>
</evidence>
<evidence type="ECO:0000313" key="3">
    <source>
        <dbReference type="Proteomes" id="UP001215598"/>
    </source>
</evidence>
<name>A0AAD7N091_9AGAR</name>
<protein>
    <submittedName>
        <fullName evidence="2">Uncharacterized protein</fullName>
    </submittedName>
</protein>
<organism evidence="2 3">
    <name type="scientific">Mycena metata</name>
    <dbReference type="NCBI Taxonomy" id="1033252"/>
    <lineage>
        <taxon>Eukaryota</taxon>
        <taxon>Fungi</taxon>
        <taxon>Dikarya</taxon>
        <taxon>Basidiomycota</taxon>
        <taxon>Agaricomycotina</taxon>
        <taxon>Agaricomycetes</taxon>
        <taxon>Agaricomycetidae</taxon>
        <taxon>Agaricales</taxon>
        <taxon>Marasmiineae</taxon>
        <taxon>Mycenaceae</taxon>
        <taxon>Mycena</taxon>
    </lineage>
</organism>
<comment type="caution">
    <text evidence="2">The sequence shown here is derived from an EMBL/GenBank/DDBJ whole genome shotgun (WGS) entry which is preliminary data.</text>
</comment>
<dbReference type="AlphaFoldDB" id="A0AAD7N091"/>
<sequence>MVNVGPTPVKCHEAAVMAFASCERKAKKKKVGHGAWHRGHHEAGAHGSRITRDYAASGPMKGWNENRRKKRSAPWHGPAGSSRGFQVADQEICGPREEKLNKNRGKNCGKSQQKIQAHARRARSLGKVEKRVKTRAGLHGQRQAKNPRQLKRRQRKKDIQQAKPRSKVRHEERGARYVKSWGETTREGLYRREH</sequence>
<keyword evidence="3" id="KW-1185">Reference proteome</keyword>
<feature type="region of interest" description="Disordered" evidence="1">
    <location>
        <begin position="54"/>
        <end position="194"/>
    </location>
</feature>
<accession>A0AAD7N091</accession>
<reference evidence="2" key="1">
    <citation type="submission" date="2023-03" db="EMBL/GenBank/DDBJ databases">
        <title>Massive genome expansion in bonnet fungi (Mycena s.s.) driven by repeated elements and novel gene families across ecological guilds.</title>
        <authorList>
            <consortium name="Lawrence Berkeley National Laboratory"/>
            <person name="Harder C.B."/>
            <person name="Miyauchi S."/>
            <person name="Viragh M."/>
            <person name="Kuo A."/>
            <person name="Thoen E."/>
            <person name="Andreopoulos B."/>
            <person name="Lu D."/>
            <person name="Skrede I."/>
            <person name="Drula E."/>
            <person name="Henrissat B."/>
            <person name="Morin E."/>
            <person name="Kohler A."/>
            <person name="Barry K."/>
            <person name="LaButti K."/>
            <person name="Morin E."/>
            <person name="Salamov A."/>
            <person name="Lipzen A."/>
            <person name="Mereny Z."/>
            <person name="Hegedus B."/>
            <person name="Baldrian P."/>
            <person name="Stursova M."/>
            <person name="Weitz H."/>
            <person name="Taylor A."/>
            <person name="Grigoriev I.V."/>
            <person name="Nagy L.G."/>
            <person name="Martin F."/>
            <person name="Kauserud H."/>
        </authorList>
    </citation>
    <scope>NUCLEOTIDE SEQUENCE</scope>
    <source>
        <strain evidence="2">CBHHK182m</strain>
    </source>
</reference>
<proteinExistence type="predicted"/>